<dbReference type="Gene3D" id="1.25.40.10">
    <property type="entry name" value="Tetratricopeptide repeat domain"/>
    <property type="match status" value="2"/>
</dbReference>
<accession>A0A2Z6RV24</accession>
<dbReference type="InterPro" id="IPR006597">
    <property type="entry name" value="Sel1-like"/>
</dbReference>
<reference evidence="2" key="2">
    <citation type="submission" date="2019-10" db="EMBL/GenBank/DDBJ databases">
        <title>Conservation and host-specific expression of non-tandemly repeated heterogenous ribosome RNA gene in arbuscular mycorrhizal fungi.</title>
        <authorList>
            <person name="Maeda T."/>
            <person name="Kobayashi Y."/>
            <person name="Nakagawa T."/>
            <person name="Ezawa T."/>
            <person name="Yamaguchi K."/>
            <person name="Bino T."/>
            <person name="Nishimoto Y."/>
            <person name="Shigenobu S."/>
            <person name="Kawaguchi M."/>
        </authorList>
    </citation>
    <scope>NUCLEOTIDE SEQUENCE</scope>
    <source>
        <strain evidence="2">HR1</strain>
    </source>
</reference>
<dbReference type="EMBL" id="BEXD01004052">
    <property type="protein sequence ID" value="GBC06121.1"/>
    <property type="molecule type" value="Genomic_DNA"/>
</dbReference>
<name>A0A2Z6RV24_9GLOM</name>
<protein>
    <submittedName>
        <fullName evidence="2">Kinase-like domain-containing protein</fullName>
    </submittedName>
</protein>
<keyword evidence="2" id="KW-0808">Transferase</keyword>
<evidence type="ECO:0000313" key="2">
    <source>
        <dbReference type="EMBL" id="GES91136.1"/>
    </source>
</evidence>
<dbReference type="GO" id="GO:0016301">
    <property type="term" value="F:kinase activity"/>
    <property type="evidence" value="ECO:0007669"/>
    <property type="project" value="UniProtKB-KW"/>
</dbReference>
<dbReference type="InterPro" id="IPR052945">
    <property type="entry name" value="Mitotic_Regulator"/>
</dbReference>
<keyword evidence="2" id="KW-0418">Kinase</keyword>
<comment type="caution">
    <text evidence="1">The sequence shown here is derived from an EMBL/GenBank/DDBJ whole genome shotgun (WGS) entry which is preliminary data.</text>
</comment>
<keyword evidence="3" id="KW-1185">Reference proteome</keyword>
<dbReference type="OrthoDB" id="2311304at2759"/>
<dbReference type="EMBL" id="BLAL01000197">
    <property type="protein sequence ID" value="GES91136.1"/>
    <property type="molecule type" value="Genomic_DNA"/>
</dbReference>
<dbReference type="Proteomes" id="UP000615446">
    <property type="component" value="Unassembled WGS sequence"/>
</dbReference>
<dbReference type="SUPFAM" id="SSF81901">
    <property type="entry name" value="HCP-like"/>
    <property type="match status" value="2"/>
</dbReference>
<sequence>MSEQVVTNKDNYSRLSYKQELNLTNSEPQIIKYFDNMKLKEIEPTTQNIHESIFEEDLSIVINEVVRLIFEELNQGKEEHVIKKHVFDFINDHNVCLKEIFIWLSNNQNNSDSIYLFGYFHYYGIKTKINKQNAFELYLKATELRNDLAQLELINMYMDGEGVEKDHKKAFELSKDLEKGETPSGINKLGYCYGNGIGTDINVKKAFELYQKAADLGNIRALCNLGLFYKNGKVVAKDNDKAFELFKKSAEGEFSGGITMLGRCYELGIGTSIDKKMSFELYQKAANMRNDVAQFNLALMYEIGNGIKSDMNKAIYWYKKSAELGNKYAQNKLLQI</sequence>
<dbReference type="AlphaFoldDB" id="A0A2Z6RV24"/>
<organism evidence="1 3">
    <name type="scientific">Rhizophagus clarus</name>
    <dbReference type="NCBI Taxonomy" id="94130"/>
    <lineage>
        <taxon>Eukaryota</taxon>
        <taxon>Fungi</taxon>
        <taxon>Fungi incertae sedis</taxon>
        <taxon>Mucoromycota</taxon>
        <taxon>Glomeromycotina</taxon>
        <taxon>Glomeromycetes</taxon>
        <taxon>Glomerales</taxon>
        <taxon>Glomeraceae</taxon>
        <taxon>Rhizophagus</taxon>
    </lineage>
</organism>
<gene>
    <name evidence="2" type="ORF">RCL2_001796700</name>
    <name evidence="1" type="ORF">RclHR1_06630010</name>
</gene>
<dbReference type="InterPro" id="IPR011990">
    <property type="entry name" value="TPR-like_helical_dom_sf"/>
</dbReference>
<dbReference type="Pfam" id="PF08238">
    <property type="entry name" value="Sel1"/>
    <property type="match status" value="6"/>
</dbReference>
<evidence type="ECO:0000313" key="3">
    <source>
        <dbReference type="Proteomes" id="UP000247702"/>
    </source>
</evidence>
<dbReference type="SMART" id="SM00671">
    <property type="entry name" value="SEL1"/>
    <property type="match status" value="6"/>
</dbReference>
<dbReference type="PANTHER" id="PTHR43628:SF1">
    <property type="entry name" value="CHITIN SYNTHASE REGULATORY FACTOR 2-RELATED"/>
    <property type="match status" value="1"/>
</dbReference>
<reference evidence="1 3" key="1">
    <citation type="submission" date="2017-11" db="EMBL/GenBank/DDBJ databases">
        <title>The genome of Rhizophagus clarus HR1 reveals common genetic basis of auxotrophy among arbuscular mycorrhizal fungi.</title>
        <authorList>
            <person name="Kobayashi Y."/>
        </authorList>
    </citation>
    <scope>NUCLEOTIDE SEQUENCE [LARGE SCALE GENOMIC DNA]</scope>
    <source>
        <strain evidence="1 3">HR1</strain>
    </source>
</reference>
<dbReference type="PANTHER" id="PTHR43628">
    <property type="entry name" value="ACTIVATOR OF C KINASE PROTEIN 1-RELATED"/>
    <property type="match status" value="1"/>
</dbReference>
<evidence type="ECO:0000313" key="1">
    <source>
        <dbReference type="EMBL" id="GBC06121.1"/>
    </source>
</evidence>
<dbReference type="Proteomes" id="UP000247702">
    <property type="component" value="Unassembled WGS sequence"/>
</dbReference>
<proteinExistence type="predicted"/>